<evidence type="ECO:0000313" key="1">
    <source>
        <dbReference type="EMBL" id="GGO80770.1"/>
    </source>
</evidence>
<reference evidence="1" key="2">
    <citation type="submission" date="2020-09" db="EMBL/GenBank/DDBJ databases">
        <authorList>
            <person name="Sun Q."/>
            <person name="Zhou Y."/>
        </authorList>
    </citation>
    <scope>NUCLEOTIDE SEQUENCE</scope>
    <source>
        <strain evidence="1">CGMCC 4.7368</strain>
    </source>
</reference>
<gene>
    <name evidence="1" type="ORF">GCM10012289_68190</name>
</gene>
<dbReference type="Proteomes" id="UP000646523">
    <property type="component" value="Unassembled WGS sequence"/>
</dbReference>
<proteinExistence type="predicted"/>
<keyword evidence="2" id="KW-1185">Reference proteome</keyword>
<protein>
    <submittedName>
        <fullName evidence="1">Uncharacterized protein</fullName>
    </submittedName>
</protein>
<sequence>MIRRAFMPHTVCQKDRYPKIPDTSSGLRWLAGEPARQWDHDDRDNPSYRREWRP</sequence>
<comment type="caution">
    <text evidence="1">The sequence shown here is derived from an EMBL/GenBank/DDBJ whole genome shotgun (WGS) entry which is preliminary data.</text>
</comment>
<accession>A0A917ZD18</accession>
<organism evidence="1 2">
    <name type="scientific">Nonomuraea cavernae</name>
    <dbReference type="NCBI Taxonomy" id="2045107"/>
    <lineage>
        <taxon>Bacteria</taxon>
        <taxon>Bacillati</taxon>
        <taxon>Actinomycetota</taxon>
        <taxon>Actinomycetes</taxon>
        <taxon>Streptosporangiales</taxon>
        <taxon>Streptosporangiaceae</taxon>
        <taxon>Nonomuraea</taxon>
    </lineage>
</organism>
<name>A0A917ZD18_9ACTN</name>
<reference evidence="1" key="1">
    <citation type="journal article" date="2014" name="Int. J. Syst. Evol. Microbiol.">
        <title>Complete genome sequence of Corynebacterium casei LMG S-19264T (=DSM 44701T), isolated from a smear-ripened cheese.</title>
        <authorList>
            <consortium name="US DOE Joint Genome Institute (JGI-PGF)"/>
            <person name="Walter F."/>
            <person name="Albersmeier A."/>
            <person name="Kalinowski J."/>
            <person name="Ruckert C."/>
        </authorList>
    </citation>
    <scope>NUCLEOTIDE SEQUENCE</scope>
    <source>
        <strain evidence="1">CGMCC 4.7368</strain>
    </source>
</reference>
<dbReference type="AlphaFoldDB" id="A0A917ZD18"/>
<evidence type="ECO:0000313" key="2">
    <source>
        <dbReference type="Proteomes" id="UP000646523"/>
    </source>
</evidence>
<dbReference type="EMBL" id="BMNH01000033">
    <property type="protein sequence ID" value="GGO80770.1"/>
    <property type="molecule type" value="Genomic_DNA"/>
</dbReference>